<dbReference type="InterPro" id="IPR036864">
    <property type="entry name" value="Zn2-C6_fun-type_DNA-bd_sf"/>
</dbReference>
<evidence type="ECO:0000259" key="8">
    <source>
        <dbReference type="PROSITE" id="PS50048"/>
    </source>
</evidence>
<dbReference type="InterPro" id="IPR007219">
    <property type="entry name" value="XnlR_reg_dom"/>
</dbReference>
<dbReference type="OrthoDB" id="4337792at2759"/>
<dbReference type="GO" id="GO:0006351">
    <property type="term" value="P:DNA-templated transcription"/>
    <property type="evidence" value="ECO:0007669"/>
    <property type="project" value="InterPro"/>
</dbReference>
<feature type="compositionally biased region" description="Low complexity" evidence="7">
    <location>
        <begin position="68"/>
        <end position="79"/>
    </location>
</feature>
<dbReference type="GO" id="GO:0005634">
    <property type="term" value="C:nucleus"/>
    <property type="evidence" value="ECO:0007669"/>
    <property type="project" value="TreeGrafter"/>
</dbReference>
<dbReference type="CDD" id="cd00067">
    <property type="entry name" value="GAL4"/>
    <property type="match status" value="1"/>
</dbReference>
<proteinExistence type="predicted"/>
<dbReference type="PROSITE" id="PS00463">
    <property type="entry name" value="ZN2_CY6_FUNGAL_1"/>
    <property type="match status" value="1"/>
</dbReference>
<keyword evidence="5" id="KW-0804">Transcription</keyword>
<dbReference type="GO" id="GO:0001228">
    <property type="term" value="F:DNA-binding transcription activator activity, RNA polymerase II-specific"/>
    <property type="evidence" value="ECO:0007669"/>
    <property type="project" value="TreeGrafter"/>
</dbReference>
<reference evidence="9 10" key="1">
    <citation type="submission" date="2016-07" db="EMBL/GenBank/DDBJ databases">
        <title>Pervasive Adenine N6-methylation of Active Genes in Fungi.</title>
        <authorList>
            <consortium name="DOE Joint Genome Institute"/>
            <person name="Mondo S.J."/>
            <person name="Dannebaum R.O."/>
            <person name="Kuo R.C."/>
            <person name="Labutti K."/>
            <person name="Haridas S."/>
            <person name="Kuo A."/>
            <person name="Salamov A."/>
            <person name="Ahrendt S.R."/>
            <person name="Lipzen A."/>
            <person name="Sullivan W."/>
            <person name="Andreopoulos W.B."/>
            <person name="Clum A."/>
            <person name="Lindquist E."/>
            <person name="Daum C."/>
            <person name="Ramamoorthy G.K."/>
            <person name="Gryganskyi A."/>
            <person name="Culley D."/>
            <person name="Magnuson J.K."/>
            <person name="James T.Y."/>
            <person name="O'Malley M.A."/>
            <person name="Stajich J.E."/>
            <person name="Spatafora J.W."/>
            <person name="Visel A."/>
            <person name="Grigoriev I.V."/>
        </authorList>
    </citation>
    <scope>NUCLEOTIDE SEQUENCE [LARGE SCALE GENOMIC DNA]</scope>
    <source>
        <strain evidence="9 10">CBS 129021</strain>
    </source>
</reference>
<dbReference type="GO" id="GO:0000978">
    <property type="term" value="F:RNA polymerase II cis-regulatory region sequence-specific DNA binding"/>
    <property type="evidence" value="ECO:0007669"/>
    <property type="project" value="TreeGrafter"/>
</dbReference>
<dbReference type="STRING" id="1141098.A0A1Y2DK79"/>
<dbReference type="InterPro" id="IPR051430">
    <property type="entry name" value="Fungal_TF_Env_Response"/>
</dbReference>
<keyword evidence="10" id="KW-1185">Reference proteome</keyword>
<keyword evidence="4" id="KW-0238">DNA-binding</keyword>
<evidence type="ECO:0000256" key="5">
    <source>
        <dbReference type="ARBA" id="ARBA00023163"/>
    </source>
</evidence>
<dbReference type="InParanoid" id="A0A1Y2DK79"/>
<evidence type="ECO:0000313" key="10">
    <source>
        <dbReference type="Proteomes" id="UP000193689"/>
    </source>
</evidence>
<evidence type="ECO:0000256" key="6">
    <source>
        <dbReference type="ARBA" id="ARBA00023242"/>
    </source>
</evidence>
<keyword evidence="2" id="KW-0862">Zinc</keyword>
<name>A0A1Y2DK79_9PEZI</name>
<dbReference type="SMART" id="SM00906">
    <property type="entry name" value="Fungal_trans"/>
    <property type="match status" value="1"/>
</dbReference>
<evidence type="ECO:0000256" key="3">
    <source>
        <dbReference type="ARBA" id="ARBA00023015"/>
    </source>
</evidence>
<feature type="region of interest" description="Disordered" evidence="7">
    <location>
        <begin position="55"/>
        <end position="119"/>
    </location>
</feature>
<sequence>MTEPPSRPLADAAPERRRRRPAVSCTVCRRRKIKCNRETPCSNCLRSRNKTCVYDTRPDPQSQAPAGSSTQQGQRSQQSIPPPPSLAHHERLSPPSEGRALSSCTPSSPSSQTQISTSTLDSMRTRIKELEQQLSEAINRAPLTTTPQHPNKPGQPSNVTDRETLTSYWTGEIFTVDHSTFSKTRMFGQSHWMNGAILLKGLLEIFAKQATEKTSNAYILLDKCKSVARNIKLQRSVRFGPLLSTGPGSSIPSREVADKLFHGYLHTTESVFRILHIPSFTRDYETFFCSPEHVNDTFLIQLKLVMAIGSATYDDRFSLKASAIRWVHEAQAWASDSKPRLNIGSLQAMMLLCLARQTTGVGADLVWITAGALLRSAIYMGLHRDPSRLPRMTHFMAEMRRRLWNTILEITLQTSIDSGGPPMISLTDFDCQPPGNFDDHQLEEIPDSDPVPKPWGVFSQSSVAVALRTSFPVRLTVAKFLNDLGPSASYSDTLRLDADLKATYKHLCRMLSSYPTAGPAPSSFELRFVDFLVRRYFLCLHIVHVGPAIRESESACAFSRKAAVDTSLKLWSLAHPGGSALRKPATSEKTGEDHLARLTICAAGFYRSVLFQACLIIVLELTTQLYEEDHIGPITLRPDCLALVEDAKLWALRRIESGETNIKGYVFHSVVIVQIEGLVKRLPHEDIVPIVFKTVEEAELLCLSILEENLLEIQCAMGGNIDAQPVPDAMAGVGAEWETYDADFEDGWNSGNGEPFFGSDWGFTKTPPDLTLW</sequence>
<dbReference type="SUPFAM" id="SSF57701">
    <property type="entry name" value="Zn2/Cys6 DNA-binding domain"/>
    <property type="match status" value="1"/>
</dbReference>
<feature type="region of interest" description="Disordered" evidence="7">
    <location>
        <begin position="140"/>
        <end position="161"/>
    </location>
</feature>
<evidence type="ECO:0000256" key="4">
    <source>
        <dbReference type="ARBA" id="ARBA00023125"/>
    </source>
</evidence>
<keyword evidence="6" id="KW-0539">Nucleus</keyword>
<evidence type="ECO:0000256" key="7">
    <source>
        <dbReference type="SAM" id="MobiDB-lite"/>
    </source>
</evidence>
<feature type="compositionally biased region" description="Low complexity" evidence="7">
    <location>
        <begin position="102"/>
        <end position="119"/>
    </location>
</feature>
<feature type="region of interest" description="Disordered" evidence="7">
    <location>
        <begin position="1"/>
        <end position="23"/>
    </location>
</feature>
<dbReference type="Proteomes" id="UP000193689">
    <property type="component" value="Unassembled WGS sequence"/>
</dbReference>
<evidence type="ECO:0000256" key="1">
    <source>
        <dbReference type="ARBA" id="ARBA00022723"/>
    </source>
</evidence>
<dbReference type="GeneID" id="63781000"/>
<comment type="caution">
    <text evidence="9">The sequence shown here is derived from an EMBL/GenBank/DDBJ whole genome shotgun (WGS) entry which is preliminary data.</text>
</comment>
<dbReference type="Pfam" id="PF04082">
    <property type="entry name" value="Fungal_trans"/>
    <property type="match status" value="1"/>
</dbReference>
<dbReference type="InterPro" id="IPR001138">
    <property type="entry name" value="Zn2Cys6_DnaBD"/>
</dbReference>
<dbReference type="PROSITE" id="PS50048">
    <property type="entry name" value="ZN2_CY6_FUNGAL_2"/>
    <property type="match status" value="1"/>
</dbReference>
<dbReference type="SMART" id="SM00066">
    <property type="entry name" value="GAL4"/>
    <property type="match status" value="1"/>
</dbReference>
<protein>
    <recommendedName>
        <fullName evidence="8">Zn(2)-C6 fungal-type domain-containing protein</fullName>
    </recommendedName>
</protein>
<dbReference type="RefSeq" id="XP_040712262.1">
    <property type="nucleotide sequence ID" value="XM_040864788.1"/>
</dbReference>
<gene>
    <name evidence="9" type="ORF">BCR38DRAFT_498474</name>
</gene>
<dbReference type="PANTHER" id="PTHR31944:SF131">
    <property type="entry name" value="HEME-RESPONSIVE ZINC FINGER TRANSCRIPTION FACTOR HAP1"/>
    <property type="match status" value="1"/>
</dbReference>
<organism evidence="9 10">
    <name type="scientific">Pseudomassariella vexata</name>
    <dbReference type="NCBI Taxonomy" id="1141098"/>
    <lineage>
        <taxon>Eukaryota</taxon>
        <taxon>Fungi</taxon>
        <taxon>Dikarya</taxon>
        <taxon>Ascomycota</taxon>
        <taxon>Pezizomycotina</taxon>
        <taxon>Sordariomycetes</taxon>
        <taxon>Xylariomycetidae</taxon>
        <taxon>Amphisphaeriales</taxon>
        <taxon>Pseudomassariaceae</taxon>
        <taxon>Pseudomassariella</taxon>
    </lineage>
</organism>
<accession>A0A1Y2DK79</accession>
<dbReference type="CDD" id="cd12148">
    <property type="entry name" value="fungal_TF_MHR"/>
    <property type="match status" value="1"/>
</dbReference>
<dbReference type="Gene3D" id="4.10.240.10">
    <property type="entry name" value="Zn(2)-C6 fungal-type DNA-binding domain"/>
    <property type="match status" value="1"/>
</dbReference>
<feature type="domain" description="Zn(2)-C6 fungal-type" evidence="8">
    <location>
        <begin position="24"/>
        <end position="54"/>
    </location>
</feature>
<dbReference type="Pfam" id="PF00172">
    <property type="entry name" value="Zn_clus"/>
    <property type="match status" value="1"/>
</dbReference>
<dbReference type="EMBL" id="MCFJ01000013">
    <property type="protein sequence ID" value="ORY59688.1"/>
    <property type="molecule type" value="Genomic_DNA"/>
</dbReference>
<evidence type="ECO:0000256" key="2">
    <source>
        <dbReference type="ARBA" id="ARBA00022833"/>
    </source>
</evidence>
<dbReference type="GO" id="GO:0008270">
    <property type="term" value="F:zinc ion binding"/>
    <property type="evidence" value="ECO:0007669"/>
    <property type="project" value="InterPro"/>
</dbReference>
<dbReference type="PANTHER" id="PTHR31944">
    <property type="entry name" value="HEME-RESPONSIVE ZINC FINGER TRANSCRIPTION FACTOR HAP1"/>
    <property type="match status" value="1"/>
</dbReference>
<keyword evidence="3" id="KW-0805">Transcription regulation</keyword>
<dbReference type="AlphaFoldDB" id="A0A1Y2DK79"/>
<evidence type="ECO:0000313" key="9">
    <source>
        <dbReference type="EMBL" id="ORY59688.1"/>
    </source>
</evidence>
<keyword evidence="1" id="KW-0479">Metal-binding</keyword>